<sequence>MESWAGHLTADLSAALAVDLVEERSTTNELHICVRPAESQRATLPNLDEVRGPQDGVAWDWFQRAAFACTDSWESVLVAAPTSAGKTAVARNMIRNCIVQGKKCVYTAPVKALSNEKFRDFVSEFGAEKVALLTGDAQAGNMDLAQIVVMTTEVLVSLLHNDSLSGNCLQCPTSQGQASDQNMMEPRRQLMHNLSYAIFDEVHYIADEERGTAWEEAIVLLERHIPLVCLSATIPNFVDLVGWGVGIHHGGMLPVLRELTEKLFKDGFVRVLCTTETFAVGVNMPSRAVIFNWPRACEFKKFDGHEQRPIRCGEYMQMAGRAGRRGQDSQGNAWSMMTQKVESPFIQRLVSGRAEPVESRFKLSFSLILRCLRSGGGVLTLLLMQSFKQFETGKSDELVFQRELDTKLAVLDRQGYLEEGLRLTLLGRACANIQVPVPALLSFRTHMIYHRFGEKQANQLVAFLTCFVNDLEEDDEVASCLNFDHICHRTEIWKNVIR</sequence>
<dbReference type="Proteomes" id="UP000649617">
    <property type="component" value="Unassembled WGS sequence"/>
</dbReference>
<dbReference type="InterPro" id="IPR050699">
    <property type="entry name" value="RNA-DNA_Helicase"/>
</dbReference>
<proteinExistence type="predicted"/>
<keyword evidence="8" id="KW-1185">Reference proteome</keyword>
<feature type="domain" description="Helicase C-terminal" evidence="6">
    <location>
        <begin position="186"/>
        <end position="373"/>
    </location>
</feature>
<keyword evidence="4" id="KW-0067">ATP-binding</keyword>
<dbReference type="InterPro" id="IPR027417">
    <property type="entry name" value="P-loop_NTPase"/>
</dbReference>
<name>A0A812UAG9_SYMPI</name>
<keyword evidence="3" id="KW-0347">Helicase</keyword>
<dbReference type="EMBL" id="CAJNIZ010035335">
    <property type="protein sequence ID" value="CAE7558807.1"/>
    <property type="molecule type" value="Genomic_DNA"/>
</dbReference>
<dbReference type="InterPro" id="IPR001650">
    <property type="entry name" value="Helicase_C-like"/>
</dbReference>
<dbReference type="OrthoDB" id="64767at2759"/>
<dbReference type="GO" id="GO:0005524">
    <property type="term" value="F:ATP binding"/>
    <property type="evidence" value="ECO:0007669"/>
    <property type="project" value="UniProtKB-KW"/>
</dbReference>
<dbReference type="GO" id="GO:0055087">
    <property type="term" value="C:Ski complex"/>
    <property type="evidence" value="ECO:0007669"/>
    <property type="project" value="TreeGrafter"/>
</dbReference>
<dbReference type="Gene3D" id="1.10.3380.30">
    <property type="match status" value="1"/>
</dbReference>
<reference evidence="7" key="1">
    <citation type="submission" date="2021-02" db="EMBL/GenBank/DDBJ databases">
        <authorList>
            <person name="Dougan E. K."/>
            <person name="Rhodes N."/>
            <person name="Thang M."/>
            <person name="Chan C."/>
        </authorList>
    </citation>
    <scope>NUCLEOTIDE SEQUENCE</scope>
</reference>
<dbReference type="PANTHER" id="PTHR12131">
    <property type="entry name" value="ATP-DEPENDENT RNA AND DNA HELICASE"/>
    <property type="match status" value="1"/>
</dbReference>
<dbReference type="SMART" id="SM00490">
    <property type="entry name" value="HELICc"/>
    <property type="match status" value="1"/>
</dbReference>
<dbReference type="GO" id="GO:0070478">
    <property type="term" value="P:nuclear-transcribed mRNA catabolic process, 3'-5' exonucleolytic nonsense-mediated decay"/>
    <property type="evidence" value="ECO:0007669"/>
    <property type="project" value="TreeGrafter"/>
</dbReference>
<organism evidence="7 8">
    <name type="scientific">Symbiodinium pilosum</name>
    <name type="common">Dinoflagellate</name>
    <dbReference type="NCBI Taxonomy" id="2952"/>
    <lineage>
        <taxon>Eukaryota</taxon>
        <taxon>Sar</taxon>
        <taxon>Alveolata</taxon>
        <taxon>Dinophyceae</taxon>
        <taxon>Suessiales</taxon>
        <taxon>Symbiodiniaceae</taxon>
        <taxon>Symbiodinium</taxon>
    </lineage>
</organism>
<keyword evidence="1" id="KW-0547">Nucleotide-binding</keyword>
<dbReference type="AlphaFoldDB" id="A0A812UAG9"/>
<gene>
    <name evidence="7" type="primary">mtr-4</name>
    <name evidence="7" type="ORF">SPIL2461_LOCUS14909</name>
</gene>
<keyword evidence="2" id="KW-0378">Hydrolase</keyword>
<comment type="caution">
    <text evidence="7">The sequence shown here is derived from an EMBL/GenBank/DDBJ whole genome shotgun (WGS) entry which is preliminary data.</text>
</comment>
<accession>A0A812UAG9</accession>
<evidence type="ECO:0000256" key="3">
    <source>
        <dbReference type="ARBA" id="ARBA00022806"/>
    </source>
</evidence>
<dbReference type="InterPro" id="IPR014001">
    <property type="entry name" value="Helicase_ATP-bd"/>
</dbReference>
<evidence type="ECO:0000313" key="8">
    <source>
        <dbReference type="Proteomes" id="UP000649617"/>
    </source>
</evidence>
<dbReference type="Pfam" id="PF00270">
    <property type="entry name" value="DEAD"/>
    <property type="match status" value="1"/>
</dbReference>
<evidence type="ECO:0000259" key="6">
    <source>
        <dbReference type="PROSITE" id="PS51194"/>
    </source>
</evidence>
<protein>
    <submittedName>
        <fullName evidence="7">Mtr-4 protein</fullName>
    </submittedName>
</protein>
<evidence type="ECO:0000259" key="5">
    <source>
        <dbReference type="PROSITE" id="PS51192"/>
    </source>
</evidence>
<dbReference type="GO" id="GO:0016787">
    <property type="term" value="F:hydrolase activity"/>
    <property type="evidence" value="ECO:0007669"/>
    <property type="project" value="UniProtKB-KW"/>
</dbReference>
<dbReference type="PANTHER" id="PTHR12131:SF1">
    <property type="entry name" value="ATP-DEPENDENT RNA HELICASE SUPV3L1, MITOCHONDRIAL-RELATED"/>
    <property type="match status" value="1"/>
</dbReference>
<evidence type="ECO:0000256" key="1">
    <source>
        <dbReference type="ARBA" id="ARBA00022741"/>
    </source>
</evidence>
<dbReference type="PROSITE" id="PS51194">
    <property type="entry name" value="HELICASE_CTER"/>
    <property type="match status" value="1"/>
</dbReference>
<dbReference type="InterPro" id="IPR011545">
    <property type="entry name" value="DEAD/DEAH_box_helicase_dom"/>
</dbReference>
<dbReference type="SMART" id="SM00487">
    <property type="entry name" value="DEXDc"/>
    <property type="match status" value="1"/>
</dbReference>
<dbReference type="Pfam" id="PF00271">
    <property type="entry name" value="Helicase_C"/>
    <property type="match status" value="1"/>
</dbReference>
<dbReference type="GO" id="GO:0003676">
    <property type="term" value="F:nucleic acid binding"/>
    <property type="evidence" value="ECO:0007669"/>
    <property type="project" value="InterPro"/>
</dbReference>
<evidence type="ECO:0000256" key="2">
    <source>
        <dbReference type="ARBA" id="ARBA00022801"/>
    </source>
</evidence>
<dbReference type="PROSITE" id="PS51192">
    <property type="entry name" value="HELICASE_ATP_BIND_1"/>
    <property type="match status" value="1"/>
</dbReference>
<evidence type="ECO:0000256" key="4">
    <source>
        <dbReference type="ARBA" id="ARBA00022840"/>
    </source>
</evidence>
<dbReference type="Gene3D" id="3.40.50.300">
    <property type="entry name" value="P-loop containing nucleotide triphosphate hydrolases"/>
    <property type="match status" value="2"/>
</dbReference>
<evidence type="ECO:0000313" key="7">
    <source>
        <dbReference type="EMBL" id="CAE7558807.1"/>
    </source>
</evidence>
<feature type="domain" description="Helicase ATP-binding" evidence="5">
    <location>
        <begin position="67"/>
        <end position="252"/>
    </location>
</feature>
<dbReference type="GO" id="GO:0004386">
    <property type="term" value="F:helicase activity"/>
    <property type="evidence" value="ECO:0007669"/>
    <property type="project" value="UniProtKB-KW"/>
</dbReference>
<dbReference type="SUPFAM" id="SSF52540">
    <property type="entry name" value="P-loop containing nucleoside triphosphate hydrolases"/>
    <property type="match status" value="1"/>
</dbReference>